<reference evidence="1" key="1">
    <citation type="submission" date="2014-09" db="EMBL/GenBank/DDBJ databases">
        <authorList>
            <person name="Magalhaes I.L.F."/>
            <person name="Oliveira U."/>
            <person name="Santos F.R."/>
            <person name="Vidigal T.H.D.A."/>
            <person name="Brescovit A.D."/>
            <person name="Santos A.J."/>
        </authorList>
    </citation>
    <scope>NUCLEOTIDE SEQUENCE</scope>
    <source>
        <tissue evidence="1">Shoot tissue taken approximately 20 cm above the soil surface</tissue>
    </source>
</reference>
<accession>A0A0A8Z035</accession>
<sequence length="74" mass="8578">MNYQLLLGSHATLPFRSTKKKNRISTSANQECNGQYAEGYFLLSTSGRNLHSRQKKSICMMGEQQNIKLRRNWI</sequence>
<reference evidence="1" key="2">
    <citation type="journal article" date="2015" name="Data Brief">
        <title>Shoot transcriptome of the giant reed, Arundo donax.</title>
        <authorList>
            <person name="Barrero R.A."/>
            <person name="Guerrero F.D."/>
            <person name="Moolhuijzen P."/>
            <person name="Goolsby J.A."/>
            <person name="Tidwell J."/>
            <person name="Bellgard S.E."/>
            <person name="Bellgard M.I."/>
        </authorList>
    </citation>
    <scope>NUCLEOTIDE SEQUENCE</scope>
    <source>
        <tissue evidence="1">Shoot tissue taken approximately 20 cm above the soil surface</tissue>
    </source>
</reference>
<proteinExistence type="predicted"/>
<protein>
    <submittedName>
        <fullName evidence="1">Uncharacterized protein</fullName>
    </submittedName>
</protein>
<dbReference type="EMBL" id="GBRH01266852">
    <property type="protein sequence ID" value="JAD31043.1"/>
    <property type="molecule type" value="Transcribed_RNA"/>
</dbReference>
<name>A0A0A8Z035_ARUDO</name>
<evidence type="ECO:0000313" key="1">
    <source>
        <dbReference type="EMBL" id="JAD31043.1"/>
    </source>
</evidence>
<organism evidence="1">
    <name type="scientific">Arundo donax</name>
    <name type="common">Giant reed</name>
    <name type="synonym">Donax arundinaceus</name>
    <dbReference type="NCBI Taxonomy" id="35708"/>
    <lineage>
        <taxon>Eukaryota</taxon>
        <taxon>Viridiplantae</taxon>
        <taxon>Streptophyta</taxon>
        <taxon>Embryophyta</taxon>
        <taxon>Tracheophyta</taxon>
        <taxon>Spermatophyta</taxon>
        <taxon>Magnoliopsida</taxon>
        <taxon>Liliopsida</taxon>
        <taxon>Poales</taxon>
        <taxon>Poaceae</taxon>
        <taxon>PACMAD clade</taxon>
        <taxon>Arundinoideae</taxon>
        <taxon>Arundineae</taxon>
        <taxon>Arundo</taxon>
    </lineage>
</organism>
<dbReference type="AlphaFoldDB" id="A0A0A8Z035"/>